<accession>A0A8S3QSD3</accession>
<proteinExistence type="predicted"/>
<dbReference type="SMART" id="SM00248">
    <property type="entry name" value="ANK"/>
    <property type="match status" value="9"/>
</dbReference>
<dbReference type="PROSITE" id="PS50297">
    <property type="entry name" value="ANK_REP_REGION"/>
    <property type="match status" value="5"/>
</dbReference>
<dbReference type="OrthoDB" id="6163133at2759"/>
<keyword evidence="1" id="KW-0677">Repeat</keyword>
<dbReference type="GO" id="GO:0005737">
    <property type="term" value="C:cytoplasm"/>
    <property type="evidence" value="ECO:0007669"/>
    <property type="project" value="TreeGrafter"/>
</dbReference>
<keyword evidence="4" id="KW-0472">Membrane</keyword>
<evidence type="ECO:0000313" key="8">
    <source>
        <dbReference type="Proteomes" id="UP000683360"/>
    </source>
</evidence>
<feature type="transmembrane region" description="Helical" evidence="4">
    <location>
        <begin position="197"/>
        <end position="217"/>
    </location>
</feature>
<feature type="repeat" description="ANK" evidence="3">
    <location>
        <begin position="369"/>
        <end position="393"/>
    </location>
</feature>
<gene>
    <name evidence="7" type="ORF">MEDL_13282</name>
</gene>
<feature type="repeat" description="ANK" evidence="3">
    <location>
        <begin position="1709"/>
        <end position="1741"/>
    </location>
</feature>
<organism evidence="7 8">
    <name type="scientific">Mytilus edulis</name>
    <name type="common">Blue mussel</name>
    <dbReference type="NCBI Taxonomy" id="6550"/>
    <lineage>
        <taxon>Eukaryota</taxon>
        <taxon>Metazoa</taxon>
        <taxon>Spiralia</taxon>
        <taxon>Lophotrochozoa</taxon>
        <taxon>Mollusca</taxon>
        <taxon>Bivalvia</taxon>
        <taxon>Autobranchia</taxon>
        <taxon>Pteriomorphia</taxon>
        <taxon>Mytilida</taxon>
        <taxon>Mytiloidea</taxon>
        <taxon>Mytilidae</taxon>
        <taxon>Mytilinae</taxon>
        <taxon>Mytilus</taxon>
    </lineage>
</organism>
<protein>
    <recommendedName>
        <fullName evidence="9">DZIP3-like HEPN domain-containing protein</fullName>
    </recommendedName>
</protein>
<feature type="domain" description="Novel STAND NTPase 3" evidence="6">
    <location>
        <begin position="919"/>
        <end position="1044"/>
    </location>
</feature>
<keyword evidence="4" id="KW-0812">Transmembrane</keyword>
<evidence type="ECO:0000259" key="5">
    <source>
        <dbReference type="Pfam" id="PF18738"/>
    </source>
</evidence>
<dbReference type="InterPro" id="IPR002110">
    <property type="entry name" value="Ankyrin_rpt"/>
</dbReference>
<feature type="repeat" description="ANK" evidence="3">
    <location>
        <begin position="280"/>
        <end position="308"/>
    </location>
</feature>
<dbReference type="PROSITE" id="PS50088">
    <property type="entry name" value="ANK_REPEAT"/>
    <property type="match status" value="6"/>
</dbReference>
<evidence type="ECO:0000256" key="2">
    <source>
        <dbReference type="ARBA" id="ARBA00023043"/>
    </source>
</evidence>
<name>A0A8S3QSD3_MYTED</name>
<dbReference type="Proteomes" id="UP000683360">
    <property type="component" value="Unassembled WGS sequence"/>
</dbReference>
<dbReference type="PANTHER" id="PTHR24198:SF190">
    <property type="entry name" value="DYNEIN HEAVY CHAIN 12, AXONEMAL-LIKE"/>
    <property type="match status" value="1"/>
</dbReference>
<comment type="caution">
    <text evidence="7">The sequence shown here is derived from an EMBL/GenBank/DDBJ whole genome shotgun (WGS) entry which is preliminary data.</text>
</comment>
<keyword evidence="8" id="KW-1185">Reference proteome</keyword>
<dbReference type="InterPro" id="IPR041249">
    <property type="entry name" value="HEPN_DZIP3"/>
</dbReference>
<dbReference type="InterPro" id="IPR036770">
    <property type="entry name" value="Ankyrin_rpt-contain_sf"/>
</dbReference>
<dbReference type="Pfam" id="PF00023">
    <property type="entry name" value="Ank"/>
    <property type="match status" value="1"/>
</dbReference>
<feature type="domain" description="DZIP3-like HEPN" evidence="5">
    <location>
        <begin position="743"/>
        <end position="850"/>
    </location>
</feature>
<evidence type="ECO:0000259" key="6">
    <source>
        <dbReference type="Pfam" id="PF20720"/>
    </source>
</evidence>
<sequence length="1946" mass="222937">MQTCGLQNMSKKALGESAFSALGSYLTKDSYSFSFIHDALEETVGCHFCTFNPKEMFEDCNILFIRDRVRVSSNVNTDDNFEQNIVILREDDLNEDHVKPLYTRLRTELERGRFSNLLMSGLCKNRNFVEIFGTHIKTNQRKLELTGPFVMDSSERNLSNDQSFLKRIFDISSNNEFQDNKDAISRVIEASTKRSRLMNWIVAFGCYEFFIFVWSAMTRLDRKGILGFDDAYNTDWSPAVKQSPKPFSKSFFPLAVLGGSLDIVKTLISDAADVNCFSEFFETPLYIAVKSGRYDMVRLLLNNGAQLNRRLWFDMKILALVTANNNQLTSLILKYDLNQTKLHKAVRHNDLHILRSNISSDIIDHKTKSGWTVLHYAVLLNNLEALRVLFDDGLSQSDDSFLSRKPTPKVNTVDNNGHTALYLAVINNNIEILSLLLCNKADVNVRDDFNRLPLHYTTSKSVTQLLLTRSSQNKCLPTIENAISVFKTACLNITLQTAFRNVCRDYVNMPDNEGNTPLHSVLHRCLIKKEENIDCIETLLENGANPCLFNNMGISALELSLLSIVFYVNIIKYNLYAMPNINTLKLTALNCTEFSIMNISCTSSAHNITYKKVVDFSVQCRYDPNITSYNGTFIVESEAIDWSVMIDIGQRYPRFIMTSISQLTEEEKNFTRFFLLNFKVSPDIARRYFDVKFPPAHLALTINNNMNAIMKLNKSRIINAAQLEILRGVPGTIWPSYLPPMTAGVGSTATSSKDFDLTMMICLLRNIGGLPAPTNGWDRLPHPNYTLPGAALATLKWYRNQLAHTTVTSFDNNEFQDKLTMVETALQILNNGQRPNEVTEILNYDLDGDQAKLLAKDDLEQLKKVYLDRGKEKEQIESDFSHYRKGNLPIHIAEENATLVETWMKDDEYFHETKGSELTATIRHVAIQYKLKGFEIISVESPEDIIKYKTNEKQVFLIDDVLGKYDLDLTLLDNWERINEKLISSIETGQGSTKILCTLRLNISLHQRFKNATTILNKVVINLEQETTSLSKEEKQKILMKHLMRSNLETEIETGKQPLSLLDEELDKMSNENKNLYCILLLCMLFNGSFSRNMFDIDSDECDKKIYKMTQTCGLQRNISKIELENGALSALRSYFRKDSNNFEQILNVIEQTVGWQFCTMNPKGIFEKALENAEQKHRQHVYQDSEKEKDQIDHGSTVASKENLLKNIADANATLVETWKEDDVFMKNKLVYEKIKDCCCVVVTSTLGLGKTAIIRHIALKFKQEGFEIIPVESPEDILKYTTQNKQVFLVDDVLGKYNLSPTMLDTWEKINEKLITYFENTGIGSKKIMCTMRLQIAIHTRFKKASTILNKEVINLECEPYALSKDEKQNIVLKHLRRHKLEEKVEKEEVDIMCETNNAFPLICKLVSSNEDRFSKRIAFFGQPLSLLKEELNKMSNENKQTYCVLVLCVLFNGSLSRNMFDIDSGECDKKINKIMQTCGLPRNMSKRELGDSALSVLGSYFTMDSNSFRLIHDVLEETVSWHFCTMNPKEMFSDCNILFIRDRVRIYSDENKNESVGENIVIIQEDELNEDHLRPLYNRLWTEINNGRFSNLLMSQLLKNKNFVHAFGTHLEKNKSTLGSKKPFSKVSSERRNSFHPSIFQEFFKTVSIDEFRDKKDAISRVLVAKVNRSTLMDWIVAFGCYELFQFAWSSITTSEQKCILCRGYMSKSFLPLAVLGGSLGIVKELVRTGADVNCFSEFWETPLFIAVKLGRCDIARLLLRNGARVNLRGWFDMKIPILVTSNNYQLTLLILKYDLNQTKLHKAVRHNDLHILRSNISSDIIDNKTKSGWTVLHYAVLLNNLEAVKILFHDELTQKDESYLDCLQVDQRECVWRKPTPTVSIADNNGLTAVHLAVINNNTEILTLLLQHKADVKVRDDLGRTPLHYTTSESAKTLLLFYSAQN</sequence>
<dbReference type="EMBL" id="CAJPWZ010000684">
    <property type="protein sequence ID" value="CAG2198537.1"/>
    <property type="molecule type" value="Genomic_DNA"/>
</dbReference>
<keyword evidence="4" id="KW-1133">Transmembrane helix</keyword>
<dbReference type="Pfam" id="PF18738">
    <property type="entry name" value="HEPN_DZIP3"/>
    <property type="match status" value="1"/>
</dbReference>
<evidence type="ECO:0000256" key="1">
    <source>
        <dbReference type="ARBA" id="ARBA00022737"/>
    </source>
</evidence>
<evidence type="ECO:0000313" key="7">
    <source>
        <dbReference type="EMBL" id="CAG2198537.1"/>
    </source>
</evidence>
<dbReference type="Pfam" id="PF20720">
    <property type="entry name" value="nSTAND3"/>
    <property type="match status" value="2"/>
</dbReference>
<dbReference type="Pfam" id="PF12796">
    <property type="entry name" value="Ank_2"/>
    <property type="match status" value="5"/>
</dbReference>
<feature type="repeat" description="ANK" evidence="3">
    <location>
        <begin position="1889"/>
        <end position="1921"/>
    </location>
</feature>
<feature type="domain" description="Novel STAND NTPase 3" evidence="6">
    <location>
        <begin position="1232"/>
        <end position="1379"/>
    </location>
</feature>
<dbReference type="SUPFAM" id="SSF48403">
    <property type="entry name" value="Ankyrin repeat"/>
    <property type="match status" value="2"/>
</dbReference>
<keyword evidence="2 3" id="KW-0040">ANK repeat</keyword>
<evidence type="ECO:0000256" key="3">
    <source>
        <dbReference type="PROSITE-ProRule" id="PRU00023"/>
    </source>
</evidence>
<evidence type="ECO:0008006" key="9">
    <source>
        <dbReference type="Google" id="ProtNLM"/>
    </source>
</evidence>
<feature type="repeat" description="ANK" evidence="3">
    <location>
        <begin position="1742"/>
        <end position="1774"/>
    </location>
</feature>
<evidence type="ECO:0000256" key="4">
    <source>
        <dbReference type="SAM" id="Phobius"/>
    </source>
</evidence>
<dbReference type="InterPro" id="IPR049050">
    <property type="entry name" value="nSTAND3"/>
</dbReference>
<dbReference type="PANTHER" id="PTHR24198">
    <property type="entry name" value="ANKYRIN REPEAT AND PROTEIN KINASE DOMAIN-CONTAINING PROTEIN"/>
    <property type="match status" value="1"/>
</dbReference>
<reference evidence="7" key="1">
    <citation type="submission" date="2021-03" db="EMBL/GenBank/DDBJ databases">
        <authorList>
            <person name="Bekaert M."/>
        </authorList>
    </citation>
    <scope>NUCLEOTIDE SEQUENCE</scope>
</reference>
<feature type="repeat" description="ANK" evidence="3">
    <location>
        <begin position="416"/>
        <end position="448"/>
    </location>
</feature>
<dbReference type="Gene3D" id="1.25.40.20">
    <property type="entry name" value="Ankyrin repeat-containing domain"/>
    <property type="match status" value="5"/>
</dbReference>